<evidence type="ECO:0000313" key="3">
    <source>
        <dbReference type="Proteomes" id="UP000765509"/>
    </source>
</evidence>
<feature type="region of interest" description="Disordered" evidence="1">
    <location>
        <begin position="1"/>
        <end position="72"/>
    </location>
</feature>
<dbReference type="AlphaFoldDB" id="A0A9Q3CBR2"/>
<organism evidence="2 3">
    <name type="scientific">Austropuccinia psidii MF-1</name>
    <dbReference type="NCBI Taxonomy" id="1389203"/>
    <lineage>
        <taxon>Eukaryota</taxon>
        <taxon>Fungi</taxon>
        <taxon>Dikarya</taxon>
        <taxon>Basidiomycota</taxon>
        <taxon>Pucciniomycotina</taxon>
        <taxon>Pucciniomycetes</taxon>
        <taxon>Pucciniales</taxon>
        <taxon>Sphaerophragmiaceae</taxon>
        <taxon>Austropuccinia</taxon>
    </lineage>
</organism>
<feature type="compositionally biased region" description="Basic residues" evidence="1">
    <location>
        <begin position="7"/>
        <end position="16"/>
    </location>
</feature>
<sequence>MLVKHPPPPRRKKAHARAQANLTPKLRVTLYGTPEVSQMRAHLHRGPVKEEEAPSRKEGTGPRRSSQSLGLV</sequence>
<dbReference type="Proteomes" id="UP000765509">
    <property type="component" value="Unassembled WGS sequence"/>
</dbReference>
<gene>
    <name evidence="2" type="ORF">O181_019415</name>
</gene>
<comment type="caution">
    <text evidence="2">The sequence shown here is derived from an EMBL/GenBank/DDBJ whole genome shotgun (WGS) entry which is preliminary data.</text>
</comment>
<proteinExistence type="predicted"/>
<dbReference type="EMBL" id="AVOT02005684">
    <property type="protein sequence ID" value="MBW0479700.1"/>
    <property type="molecule type" value="Genomic_DNA"/>
</dbReference>
<evidence type="ECO:0000256" key="1">
    <source>
        <dbReference type="SAM" id="MobiDB-lite"/>
    </source>
</evidence>
<evidence type="ECO:0000313" key="2">
    <source>
        <dbReference type="EMBL" id="MBW0479700.1"/>
    </source>
</evidence>
<protein>
    <submittedName>
        <fullName evidence="2">Uncharacterized protein</fullName>
    </submittedName>
</protein>
<keyword evidence="3" id="KW-1185">Reference proteome</keyword>
<name>A0A9Q3CBR2_9BASI</name>
<reference evidence="2" key="1">
    <citation type="submission" date="2021-03" db="EMBL/GenBank/DDBJ databases">
        <title>Draft genome sequence of rust myrtle Austropuccinia psidii MF-1, a brazilian biotype.</title>
        <authorList>
            <person name="Quecine M.C."/>
            <person name="Pachon D.M.R."/>
            <person name="Bonatelli M.L."/>
            <person name="Correr F.H."/>
            <person name="Franceschini L.M."/>
            <person name="Leite T.F."/>
            <person name="Margarido G.R.A."/>
            <person name="Almeida C.A."/>
            <person name="Ferrarezi J.A."/>
            <person name="Labate C.A."/>
        </authorList>
    </citation>
    <scope>NUCLEOTIDE SEQUENCE</scope>
    <source>
        <strain evidence="2">MF-1</strain>
    </source>
</reference>
<feature type="compositionally biased region" description="Polar residues" evidence="1">
    <location>
        <begin position="63"/>
        <end position="72"/>
    </location>
</feature>
<accession>A0A9Q3CBR2</accession>
<feature type="compositionally biased region" description="Basic and acidic residues" evidence="1">
    <location>
        <begin position="47"/>
        <end position="61"/>
    </location>
</feature>
<feature type="non-terminal residue" evidence="2">
    <location>
        <position position="72"/>
    </location>
</feature>